<dbReference type="PANTHER" id="PTHR43840">
    <property type="entry name" value="MITOCHONDRIAL METAL TRANSPORTER 1-RELATED"/>
    <property type="match status" value="1"/>
</dbReference>
<dbReference type="InterPro" id="IPR050291">
    <property type="entry name" value="CDF_Transporter"/>
</dbReference>
<dbReference type="Proteomes" id="UP001230978">
    <property type="component" value="Chromosome"/>
</dbReference>
<dbReference type="PANTHER" id="PTHR43840:SF15">
    <property type="entry name" value="MITOCHONDRIAL METAL TRANSPORTER 1-RELATED"/>
    <property type="match status" value="1"/>
</dbReference>
<dbReference type="EMBL" id="CP124535">
    <property type="protein sequence ID" value="WGV15872.1"/>
    <property type="molecule type" value="Genomic_DNA"/>
</dbReference>
<dbReference type="SUPFAM" id="SSF160240">
    <property type="entry name" value="Cation efflux protein cytoplasmic domain-like"/>
    <property type="match status" value="1"/>
</dbReference>
<keyword evidence="6 7" id="KW-0472">Membrane</keyword>
<dbReference type="InterPro" id="IPR027469">
    <property type="entry name" value="Cation_efflux_TMD_sf"/>
</dbReference>
<keyword evidence="3" id="KW-0813">Transport</keyword>
<evidence type="ECO:0000259" key="8">
    <source>
        <dbReference type="Pfam" id="PF01545"/>
    </source>
</evidence>
<reference evidence="10 11" key="1">
    <citation type="submission" date="2023-04" db="EMBL/GenBank/DDBJ databases">
        <title>YMD61, complete Genome.</title>
        <authorList>
            <person name="Zhang J."/>
        </authorList>
    </citation>
    <scope>NUCLEOTIDE SEQUENCE [LARGE SCALE GENOMIC DNA]</scope>
    <source>
        <strain evidence="10 11">YMD61</strain>
    </source>
</reference>
<comment type="subcellular location">
    <subcellularLocation>
        <location evidence="1">Membrane</location>
        <topology evidence="1">Multi-pass membrane protein</topology>
    </subcellularLocation>
</comment>
<dbReference type="RefSeq" id="WP_281465660.1">
    <property type="nucleotide sequence ID" value="NZ_CP124535.1"/>
</dbReference>
<evidence type="ECO:0000256" key="7">
    <source>
        <dbReference type="SAM" id="Phobius"/>
    </source>
</evidence>
<name>A0ABY8Q6P8_9RHOB</name>
<feature type="transmembrane region" description="Helical" evidence="7">
    <location>
        <begin position="41"/>
        <end position="59"/>
    </location>
</feature>
<evidence type="ECO:0000313" key="11">
    <source>
        <dbReference type="Proteomes" id="UP001230978"/>
    </source>
</evidence>
<keyword evidence="4 7" id="KW-0812">Transmembrane</keyword>
<dbReference type="InterPro" id="IPR027470">
    <property type="entry name" value="Cation_efflux_CTD"/>
</dbReference>
<feature type="transmembrane region" description="Helical" evidence="7">
    <location>
        <begin position="75"/>
        <end position="94"/>
    </location>
</feature>
<feature type="domain" description="Cation efflux protein cytoplasmic" evidence="9">
    <location>
        <begin position="206"/>
        <end position="282"/>
    </location>
</feature>
<gene>
    <name evidence="10" type="ORF">QF092_16720</name>
</gene>
<keyword evidence="5 7" id="KW-1133">Transmembrane helix</keyword>
<dbReference type="InterPro" id="IPR058533">
    <property type="entry name" value="Cation_efflux_TM"/>
</dbReference>
<feature type="domain" description="Cation efflux protein transmembrane" evidence="8">
    <location>
        <begin position="10"/>
        <end position="202"/>
    </location>
</feature>
<evidence type="ECO:0000256" key="1">
    <source>
        <dbReference type="ARBA" id="ARBA00004141"/>
    </source>
</evidence>
<accession>A0ABY8Q6P8</accession>
<comment type="similarity">
    <text evidence="2">Belongs to the cation diffusion facilitator (CDF) transporter (TC 2.A.4) family.</text>
</comment>
<dbReference type="NCBIfam" id="TIGR01297">
    <property type="entry name" value="CDF"/>
    <property type="match status" value="1"/>
</dbReference>
<evidence type="ECO:0000256" key="5">
    <source>
        <dbReference type="ARBA" id="ARBA00022989"/>
    </source>
</evidence>
<proteinExistence type="inferred from homology"/>
<evidence type="ECO:0000256" key="2">
    <source>
        <dbReference type="ARBA" id="ARBA00008114"/>
    </source>
</evidence>
<evidence type="ECO:0000259" key="9">
    <source>
        <dbReference type="Pfam" id="PF16916"/>
    </source>
</evidence>
<dbReference type="Pfam" id="PF01545">
    <property type="entry name" value="Cation_efflux"/>
    <property type="match status" value="1"/>
</dbReference>
<evidence type="ECO:0000256" key="6">
    <source>
        <dbReference type="ARBA" id="ARBA00023136"/>
    </source>
</evidence>
<feature type="transmembrane region" description="Helical" evidence="7">
    <location>
        <begin position="152"/>
        <end position="172"/>
    </location>
</feature>
<evidence type="ECO:0000256" key="4">
    <source>
        <dbReference type="ARBA" id="ARBA00022692"/>
    </source>
</evidence>
<dbReference type="Gene3D" id="1.20.1510.10">
    <property type="entry name" value="Cation efflux protein transmembrane domain"/>
    <property type="match status" value="1"/>
</dbReference>
<keyword evidence="11" id="KW-1185">Reference proteome</keyword>
<dbReference type="InterPro" id="IPR002524">
    <property type="entry name" value="Cation_efflux"/>
</dbReference>
<evidence type="ECO:0000256" key="3">
    <source>
        <dbReference type="ARBA" id="ARBA00022448"/>
    </source>
</evidence>
<sequence>MSRLHKIAAASICIAVLVLALKLGAWWVTGSIALFSESTESLVNLASALAAFIAVWLAARPADTRHPFGFHKAELLSALFGGTLITLAAVIILRESVTGLFDPQPVSAMVTGLLLSALGSVINGVWCYVLINEGRKLRSPALQADGRHLLSDVLFSAAVIVGLVASSLTGWLILDPLIAGLVALNVLRTGLSVVFSALRGLLDESLPEVELQKIRAVILAEGGDGIRMRDLRTRHAGAATFIEFRLILPGGMTVASAHKLTQRITHALEQAAPSSQVIIHIEADRGGAAPFSVIDGGRKDHA</sequence>
<feature type="transmembrane region" description="Helical" evidence="7">
    <location>
        <begin position="7"/>
        <end position="29"/>
    </location>
</feature>
<protein>
    <submittedName>
        <fullName evidence="10">Cation diffusion facilitator family transporter</fullName>
    </submittedName>
</protein>
<evidence type="ECO:0000313" key="10">
    <source>
        <dbReference type="EMBL" id="WGV15872.1"/>
    </source>
</evidence>
<dbReference type="InterPro" id="IPR036837">
    <property type="entry name" value="Cation_efflux_CTD_sf"/>
</dbReference>
<dbReference type="Gene3D" id="3.30.70.1350">
    <property type="entry name" value="Cation efflux protein, cytoplasmic domain"/>
    <property type="match status" value="1"/>
</dbReference>
<dbReference type="SUPFAM" id="SSF161111">
    <property type="entry name" value="Cation efflux protein transmembrane domain-like"/>
    <property type="match status" value="1"/>
</dbReference>
<feature type="transmembrane region" description="Helical" evidence="7">
    <location>
        <begin position="106"/>
        <end position="131"/>
    </location>
</feature>
<organism evidence="10 11">
    <name type="scientific">Fuscovulum ytuae</name>
    <dbReference type="NCBI Taxonomy" id="3042299"/>
    <lineage>
        <taxon>Bacteria</taxon>
        <taxon>Pseudomonadati</taxon>
        <taxon>Pseudomonadota</taxon>
        <taxon>Alphaproteobacteria</taxon>
        <taxon>Rhodobacterales</taxon>
        <taxon>Paracoccaceae</taxon>
        <taxon>Fuscovulum</taxon>
    </lineage>
</organism>
<dbReference type="Pfam" id="PF16916">
    <property type="entry name" value="ZT_dimer"/>
    <property type="match status" value="1"/>
</dbReference>